<dbReference type="PANTHER" id="PTHR47947:SF13">
    <property type="entry name" value="CYTOCHROME P450, FAMILY 81, SUBFAMILY K, POLYPEPTIDE 1-RELATED"/>
    <property type="match status" value="1"/>
</dbReference>
<evidence type="ECO:0000313" key="7">
    <source>
        <dbReference type="Proteomes" id="UP000631114"/>
    </source>
</evidence>
<evidence type="ECO:0008006" key="8">
    <source>
        <dbReference type="Google" id="ProtNLM"/>
    </source>
</evidence>
<dbReference type="Proteomes" id="UP000631114">
    <property type="component" value="Unassembled WGS sequence"/>
</dbReference>
<dbReference type="InterPro" id="IPR050651">
    <property type="entry name" value="Plant_Cytochrome_P450_Monoox"/>
</dbReference>
<sequence length="258" mass="30019">MHFLVHVNFAWWCWTLGLKFNEIVRFLILAIHQYRSYISFNAILPNPFNPITFVLFTMDSVDCILIFVILLITKYLFQRLIHQNLLPRPVTLPLLGHLHLLKKPIHTTLQSLSLKNGPIIFLKFGFCNVLTVSSPTYVEEIFTTNDINFANCPNFVAGQYLGQNYTALGWAPYGKHYRNLRRIASTKIFSTNRLILSSHLCREEIKCSVKEMFSQTKLDEWKFIDVSSMLFDLTINIMMMIVVGRPCYGENMGIEEKR</sequence>
<keyword evidence="1" id="KW-0349">Heme</keyword>
<organism evidence="6 7">
    <name type="scientific">Coptis chinensis</name>
    <dbReference type="NCBI Taxonomy" id="261450"/>
    <lineage>
        <taxon>Eukaryota</taxon>
        <taxon>Viridiplantae</taxon>
        <taxon>Streptophyta</taxon>
        <taxon>Embryophyta</taxon>
        <taxon>Tracheophyta</taxon>
        <taxon>Spermatophyta</taxon>
        <taxon>Magnoliopsida</taxon>
        <taxon>Ranunculales</taxon>
        <taxon>Ranunculaceae</taxon>
        <taxon>Coptidoideae</taxon>
        <taxon>Coptis</taxon>
    </lineage>
</organism>
<dbReference type="InterPro" id="IPR036396">
    <property type="entry name" value="Cyt_P450_sf"/>
</dbReference>
<gene>
    <name evidence="6" type="ORF">IFM89_014072</name>
</gene>
<dbReference type="InterPro" id="IPR001128">
    <property type="entry name" value="Cyt_P450"/>
</dbReference>
<proteinExistence type="predicted"/>
<dbReference type="PANTHER" id="PTHR47947">
    <property type="entry name" value="CYTOCHROME P450 82C3-RELATED"/>
    <property type="match status" value="1"/>
</dbReference>
<dbReference type="AlphaFoldDB" id="A0A835HKE2"/>
<protein>
    <recommendedName>
        <fullName evidence="8">Cytochrome P450</fullName>
    </recommendedName>
</protein>
<reference evidence="6 7" key="1">
    <citation type="submission" date="2020-10" db="EMBL/GenBank/DDBJ databases">
        <title>The Coptis chinensis genome and diversification of protoberbering-type alkaloids.</title>
        <authorList>
            <person name="Wang B."/>
            <person name="Shu S."/>
            <person name="Song C."/>
            <person name="Liu Y."/>
        </authorList>
    </citation>
    <scope>NUCLEOTIDE SEQUENCE [LARGE SCALE GENOMIC DNA]</scope>
    <source>
        <strain evidence="6">HL-2020</strain>
        <tissue evidence="6">Leaf</tissue>
    </source>
</reference>
<feature type="transmembrane region" description="Helical" evidence="5">
    <location>
        <begin position="9"/>
        <end position="31"/>
    </location>
</feature>
<evidence type="ECO:0000256" key="3">
    <source>
        <dbReference type="ARBA" id="ARBA00023002"/>
    </source>
</evidence>
<feature type="transmembrane region" description="Helical" evidence="5">
    <location>
        <begin position="51"/>
        <end position="72"/>
    </location>
</feature>
<dbReference type="Pfam" id="PF00067">
    <property type="entry name" value="p450"/>
    <property type="match status" value="1"/>
</dbReference>
<dbReference type="GO" id="GO:0016705">
    <property type="term" value="F:oxidoreductase activity, acting on paired donors, with incorporation or reduction of molecular oxygen"/>
    <property type="evidence" value="ECO:0007669"/>
    <property type="project" value="InterPro"/>
</dbReference>
<name>A0A835HKE2_9MAGN</name>
<evidence type="ECO:0000256" key="5">
    <source>
        <dbReference type="SAM" id="Phobius"/>
    </source>
</evidence>
<dbReference type="GO" id="GO:0020037">
    <property type="term" value="F:heme binding"/>
    <property type="evidence" value="ECO:0007669"/>
    <property type="project" value="InterPro"/>
</dbReference>
<evidence type="ECO:0000313" key="6">
    <source>
        <dbReference type="EMBL" id="KAF9600945.1"/>
    </source>
</evidence>
<accession>A0A835HKE2</accession>
<keyword evidence="5" id="KW-0812">Transmembrane</keyword>
<keyword evidence="2" id="KW-0479">Metal-binding</keyword>
<evidence type="ECO:0000256" key="1">
    <source>
        <dbReference type="ARBA" id="ARBA00022617"/>
    </source>
</evidence>
<keyword evidence="5" id="KW-0472">Membrane</keyword>
<dbReference type="SUPFAM" id="SSF48264">
    <property type="entry name" value="Cytochrome P450"/>
    <property type="match status" value="1"/>
</dbReference>
<dbReference type="EMBL" id="JADFTS010000006">
    <property type="protein sequence ID" value="KAF9600945.1"/>
    <property type="molecule type" value="Genomic_DNA"/>
</dbReference>
<dbReference type="GO" id="GO:0005506">
    <property type="term" value="F:iron ion binding"/>
    <property type="evidence" value="ECO:0007669"/>
    <property type="project" value="InterPro"/>
</dbReference>
<dbReference type="GO" id="GO:0004497">
    <property type="term" value="F:monooxygenase activity"/>
    <property type="evidence" value="ECO:0007669"/>
    <property type="project" value="InterPro"/>
</dbReference>
<dbReference type="GO" id="GO:0044550">
    <property type="term" value="P:secondary metabolite biosynthetic process"/>
    <property type="evidence" value="ECO:0007669"/>
    <property type="project" value="UniProtKB-ARBA"/>
</dbReference>
<comment type="caution">
    <text evidence="6">The sequence shown here is derived from an EMBL/GenBank/DDBJ whole genome shotgun (WGS) entry which is preliminary data.</text>
</comment>
<evidence type="ECO:0000256" key="2">
    <source>
        <dbReference type="ARBA" id="ARBA00022723"/>
    </source>
</evidence>
<evidence type="ECO:0000256" key="4">
    <source>
        <dbReference type="ARBA" id="ARBA00023004"/>
    </source>
</evidence>
<keyword evidence="4" id="KW-0408">Iron</keyword>
<keyword evidence="5" id="KW-1133">Transmembrane helix</keyword>
<dbReference type="Gene3D" id="1.10.630.10">
    <property type="entry name" value="Cytochrome P450"/>
    <property type="match status" value="1"/>
</dbReference>
<dbReference type="OrthoDB" id="1113115at2759"/>
<keyword evidence="3" id="KW-0560">Oxidoreductase</keyword>
<keyword evidence="7" id="KW-1185">Reference proteome</keyword>